<reference evidence="2" key="3">
    <citation type="submission" date="2020-12" db="UniProtKB">
        <authorList>
            <consortium name="EnsemblPlants"/>
        </authorList>
    </citation>
    <scope>IDENTIFICATION</scope>
</reference>
<name>A0A2K1J7W4_PHYPA</name>
<dbReference type="PaxDb" id="3218-PP1S106_217V6.1"/>
<accession>A0A2K1J7W4</accession>
<dbReference type="EnsemblPlants" id="Pp3c16_10000V3.1">
    <property type="protein sequence ID" value="PAC:32983896.CDS.1"/>
    <property type="gene ID" value="Pp3c16_10000"/>
</dbReference>
<evidence type="ECO:0000313" key="1">
    <source>
        <dbReference type="EMBL" id="PNR37630.1"/>
    </source>
</evidence>
<dbReference type="Proteomes" id="UP000006727">
    <property type="component" value="Chromosome 16"/>
</dbReference>
<reference evidence="1 3" key="2">
    <citation type="journal article" date="2018" name="Plant J.">
        <title>The Physcomitrella patens chromosome-scale assembly reveals moss genome structure and evolution.</title>
        <authorList>
            <person name="Lang D."/>
            <person name="Ullrich K.K."/>
            <person name="Murat F."/>
            <person name="Fuchs J."/>
            <person name="Jenkins J."/>
            <person name="Haas F.B."/>
            <person name="Piednoel M."/>
            <person name="Gundlach H."/>
            <person name="Van Bel M."/>
            <person name="Meyberg R."/>
            <person name="Vives C."/>
            <person name="Morata J."/>
            <person name="Symeonidi A."/>
            <person name="Hiss M."/>
            <person name="Muchero W."/>
            <person name="Kamisugi Y."/>
            <person name="Saleh O."/>
            <person name="Blanc G."/>
            <person name="Decker E.L."/>
            <person name="van Gessel N."/>
            <person name="Grimwood J."/>
            <person name="Hayes R.D."/>
            <person name="Graham S.W."/>
            <person name="Gunter L.E."/>
            <person name="McDaniel S.F."/>
            <person name="Hoernstein S.N.W."/>
            <person name="Larsson A."/>
            <person name="Li F.W."/>
            <person name="Perroud P.F."/>
            <person name="Phillips J."/>
            <person name="Ranjan P."/>
            <person name="Rokshar D.S."/>
            <person name="Rothfels C.J."/>
            <person name="Schneider L."/>
            <person name="Shu S."/>
            <person name="Stevenson D.W."/>
            <person name="Thummler F."/>
            <person name="Tillich M."/>
            <person name="Villarreal Aguilar J.C."/>
            <person name="Widiez T."/>
            <person name="Wong G.K."/>
            <person name="Wymore A."/>
            <person name="Zhang Y."/>
            <person name="Zimmer A.D."/>
            <person name="Quatrano R.S."/>
            <person name="Mayer K.F.X."/>
            <person name="Goodstein D."/>
            <person name="Casacuberta J.M."/>
            <person name="Vandepoele K."/>
            <person name="Reski R."/>
            <person name="Cuming A.C."/>
            <person name="Tuskan G.A."/>
            <person name="Maumus F."/>
            <person name="Salse J."/>
            <person name="Schmutz J."/>
            <person name="Rensing S.A."/>
        </authorList>
    </citation>
    <scope>NUCLEOTIDE SEQUENCE [LARGE SCALE GENOMIC DNA]</scope>
    <source>
        <strain evidence="2 3">cv. Gransden 2004</strain>
    </source>
</reference>
<evidence type="ECO:0000313" key="3">
    <source>
        <dbReference type="Proteomes" id="UP000006727"/>
    </source>
</evidence>
<dbReference type="Gramene" id="Pp3c16_10000V3.1">
    <property type="protein sequence ID" value="PAC:32983896.CDS.1"/>
    <property type="gene ID" value="Pp3c16_10000"/>
</dbReference>
<reference evidence="1 3" key="1">
    <citation type="journal article" date="2008" name="Science">
        <title>The Physcomitrella genome reveals evolutionary insights into the conquest of land by plants.</title>
        <authorList>
            <person name="Rensing S."/>
            <person name="Lang D."/>
            <person name="Zimmer A."/>
            <person name="Terry A."/>
            <person name="Salamov A."/>
            <person name="Shapiro H."/>
            <person name="Nishiyama T."/>
            <person name="Perroud P.-F."/>
            <person name="Lindquist E."/>
            <person name="Kamisugi Y."/>
            <person name="Tanahashi T."/>
            <person name="Sakakibara K."/>
            <person name="Fujita T."/>
            <person name="Oishi K."/>
            <person name="Shin-I T."/>
            <person name="Kuroki Y."/>
            <person name="Toyoda A."/>
            <person name="Suzuki Y."/>
            <person name="Hashimoto A."/>
            <person name="Yamaguchi K."/>
            <person name="Sugano A."/>
            <person name="Kohara Y."/>
            <person name="Fujiyama A."/>
            <person name="Anterola A."/>
            <person name="Aoki S."/>
            <person name="Ashton N."/>
            <person name="Barbazuk W.B."/>
            <person name="Barker E."/>
            <person name="Bennetzen J."/>
            <person name="Bezanilla M."/>
            <person name="Blankenship R."/>
            <person name="Cho S.H."/>
            <person name="Dutcher S."/>
            <person name="Estelle M."/>
            <person name="Fawcett J.A."/>
            <person name="Gundlach H."/>
            <person name="Hanada K."/>
            <person name="Heyl A."/>
            <person name="Hicks K.A."/>
            <person name="Hugh J."/>
            <person name="Lohr M."/>
            <person name="Mayer K."/>
            <person name="Melkozernov A."/>
            <person name="Murata T."/>
            <person name="Nelson D."/>
            <person name="Pils B."/>
            <person name="Prigge M."/>
            <person name="Reiss B."/>
            <person name="Renner T."/>
            <person name="Rombauts S."/>
            <person name="Rushton P."/>
            <person name="Sanderfoot A."/>
            <person name="Schween G."/>
            <person name="Shiu S.-H."/>
            <person name="Stueber K."/>
            <person name="Theodoulou F.L."/>
            <person name="Tu H."/>
            <person name="Van de Peer Y."/>
            <person name="Verrier P.J."/>
            <person name="Waters E."/>
            <person name="Wood A."/>
            <person name="Yang L."/>
            <person name="Cove D."/>
            <person name="Cuming A."/>
            <person name="Hasebe M."/>
            <person name="Lucas S."/>
            <person name="Mishler D.B."/>
            <person name="Reski R."/>
            <person name="Grigoriev I."/>
            <person name="Quatrano R.S."/>
            <person name="Boore J.L."/>
        </authorList>
    </citation>
    <scope>NUCLEOTIDE SEQUENCE [LARGE SCALE GENOMIC DNA]</scope>
    <source>
        <strain evidence="2 3">cv. Gransden 2004</strain>
    </source>
</reference>
<organism evidence="1">
    <name type="scientific">Physcomitrium patens</name>
    <name type="common">Spreading-leaved earth moss</name>
    <name type="synonym">Physcomitrella patens</name>
    <dbReference type="NCBI Taxonomy" id="3218"/>
    <lineage>
        <taxon>Eukaryota</taxon>
        <taxon>Viridiplantae</taxon>
        <taxon>Streptophyta</taxon>
        <taxon>Embryophyta</taxon>
        <taxon>Bryophyta</taxon>
        <taxon>Bryophytina</taxon>
        <taxon>Bryopsida</taxon>
        <taxon>Funariidae</taxon>
        <taxon>Funariales</taxon>
        <taxon>Funariaceae</taxon>
        <taxon>Physcomitrium</taxon>
    </lineage>
</organism>
<sequence>MTSVAPVQALPTPMAPVTLRIPPFFHVLMLLPVSQNLSGVPQAFRCNSDAAVFFWMHQHPSFFISAASYSIAFQHREELVE</sequence>
<dbReference type="EMBL" id="ABEU02000016">
    <property type="protein sequence ID" value="PNR37630.1"/>
    <property type="molecule type" value="Genomic_DNA"/>
</dbReference>
<dbReference type="InParanoid" id="A0A2K1J7W4"/>
<gene>
    <name evidence="1" type="ORF">PHYPA_020739</name>
</gene>
<keyword evidence="3" id="KW-1185">Reference proteome</keyword>
<proteinExistence type="predicted"/>
<evidence type="ECO:0000313" key="2">
    <source>
        <dbReference type="EnsemblPlants" id="PAC:32983896.CDS.1"/>
    </source>
</evidence>
<dbReference type="Gramene" id="Pp3c16_10000V3.2">
    <property type="protein sequence ID" value="PAC:32983897.CDS.1"/>
    <property type="gene ID" value="Pp3c16_10000"/>
</dbReference>
<protein>
    <submittedName>
        <fullName evidence="1 2">Uncharacterized protein</fullName>
    </submittedName>
</protein>
<dbReference type="EnsemblPlants" id="Pp3c16_10000V3.2">
    <property type="protein sequence ID" value="PAC:32983897.CDS.1"/>
    <property type="gene ID" value="Pp3c16_10000"/>
</dbReference>
<dbReference type="AlphaFoldDB" id="A0A2K1J7W4"/>